<dbReference type="Gene3D" id="3.30.70.100">
    <property type="match status" value="1"/>
</dbReference>
<evidence type="ECO:0000313" key="2">
    <source>
        <dbReference type="EMBL" id="QNP60415.1"/>
    </source>
</evidence>
<dbReference type="InterPro" id="IPR007138">
    <property type="entry name" value="ABM_dom"/>
</dbReference>
<feature type="domain" description="ABM" evidence="1">
    <location>
        <begin position="9"/>
        <end position="74"/>
    </location>
</feature>
<dbReference type="AlphaFoldDB" id="A0A7H0HIP9"/>
<dbReference type="SUPFAM" id="SSF54909">
    <property type="entry name" value="Dimeric alpha+beta barrel"/>
    <property type="match status" value="1"/>
</dbReference>
<accession>A0A7H0HIP9</accession>
<evidence type="ECO:0000259" key="1">
    <source>
        <dbReference type="Pfam" id="PF03992"/>
    </source>
</evidence>
<dbReference type="InterPro" id="IPR011008">
    <property type="entry name" value="Dimeric_a/b-barrel"/>
</dbReference>
<evidence type="ECO:0000313" key="3">
    <source>
        <dbReference type="Proteomes" id="UP000516057"/>
    </source>
</evidence>
<gene>
    <name evidence="2" type="ORF">H9L24_06045</name>
</gene>
<protein>
    <submittedName>
        <fullName evidence="2">Antibiotic biosynthesis monooxygenase</fullName>
    </submittedName>
</protein>
<dbReference type="EMBL" id="CP060790">
    <property type="protein sequence ID" value="QNP60415.1"/>
    <property type="molecule type" value="Genomic_DNA"/>
</dbReference>
<dbReference type="Pfam" id="PF03992">
    <property type="entry name" value="ABM"/>
    <property type="match status" value="1"/>
</dbReference>
<reference evidence="2 3" key="1">
    <citation type="submission" date="2020-08" db="EMBL/GenBank/DDBJ databases">
        <title>Genome sequence of Acidovorax monticola KACC 19171T.</title>
        <authorList>
            <person name="Hyun D.-W."/>
            <person name="Bae J.-W."/>
        </authorList>
    </citation>
    <scope>NUCLEOTIDE SEQUENCE [LARGE SCALE GENOMIC DNA]</scope>
    <source>
        <strain evidence="2 3">KACC 19171</strain>
    </source>
</reference>
<dbReference type="KEGG" id="amon:H9L24_06045"/>
<keyword evidence="3" id="KW-1185">Reference proteome</keyword>
<dbReference type="GO" id="GO:0004497">
    <property type="term" value="F:monooxygenase activity"/>
    <property type="evidence" value="ECO:0007669"/>
    <property type="project" value="UniProtKB-KW"/>
</dbReference>
<organism evidence="2 3">
    <name type="scientific">Paenacidovorax monticola</name>
    <dbReference type="NCBI Taxonomy" id="1926868"/>
    <lineage>
        <taxon>Bacteria</taxon>
        <taxon>Pseudomonadati</taxon>
        <taxon>Pseudomonadota</taxon>
        <taxon>Betaproteobacteria</taxon>
        <taxon>Burkholderiales</taxon>
        <taxon>Comamonadaceae</taxon>
        <taxon>Paenacidovorax</taxon>
    </lineage>
</organism>
<keyword evidence="2" id="KW-0560">Oxidoreductase</keyword>
<name>A0A7H0HIP9_9BURK</name>
<keyword evidence="2" id="KW-0503">Monooxygenase</keyword>
<sequence>MFTSTFTFAKGEYDAEFHALDEAIAQAARAIPGYIGEESWENAQTGLISNVYYWESMDALRQLMRHPAHLDAKQRQGRWLNGYQVVIGQVMGAYGDGGLAHPLAGRSIGSMGARHP</sequence>
<dbReference type="Proteomes" id="UP000516057">
    <property type="component" value="Chromosome"/>
</dbReference>
<proteinExistence type="predicted"/>
<dbReference type="RefSeq" id="WP_187737396.1">
    <property type="nucleotide sequence ID" value="NZ_CP060790.1"/>
</dbReference>